<dbReference type="EC" id="2.3.2.27" evidence="3"/>
<keyword evidence="4" id="KW-0808">Transferase</keyword>
<sequence>MACLFVVGSIAYFSGAALYVFAKNRVRKARILKSVIRVEKLYLKNEDVTVRQKEKCNCAGNHQKTCNVAWTLHSQFISSIPKEVPWYLDDGTDRVYVVGARFATDFAYPAVRSKFDESGQTLVDGHFQDIKASKDDDGTIRIQQPPKGPFYVSHKMIDEHIANFEGSARWCKHISVGLTTIGASLIAKNAIGR</sequence>
<evidence type="ECO:0000256" key="10">
    <source>
        <dbReference type="ARBA" id="ARBA00022989"/>
    </source>
</evidence>
<dbReference type="PANTHER" id="PTHR47568:SF2">
    <property type="entry name" value="E3 UBIQUITIN-PROTEIN LIGASE SP1-RELATED"/>
    <property type="match status" value="1"/>
</dbReference>
<evidence type="ECO:0000256" key="6">
    <source>
        <dbReference type="ARBA" id="ARBA00022723"/>
    </source>
</evidence>
<evidence type="ECO:0000256" key="8">
    <source>
        <dbReference type="ARBA" id="ARBA00022786"/>
    </source>
</evidence>
<keyword evidence="11" id="KW-0472">Membrane</keyword>
<evidence type="ECO:0000256" key="9">
    <source>
        <dbReference type="ARBA" id="ARBA00022833"/>
    </source>
</evidence>
<organism evidence="13 14">
    <name type="scientific">Trifolium subterraneum</name>
    <name type="common">Subterranean clover</name>
    <dbReference type="NCBI Taxonomy" id="3900"/>
    <lineage>
        <taxon>Eukaryota</taxon>
        <taxon>Viridiplantae</taxon>
        <taxon>Streptophyta</taxon>
        <taxon>Embryophyta</taxon>
        <taxon>Tracheophyta</taxon>
        <taxon>Spermatophyta</taxon>
        <taxon>Magnoliopsida</taxon>
        <taxon>eudicotyledons</taxon>
        <taxon>Gunneridae</taxon>
        <taxon>Pentapetalae</taxon>
        <taxon>rosids</taxon>
        <taxon>fabids</taxon>
        <taxon>Fabales</taxon>
        <taxon>Fabaceae</taxon>
        <taxon>Papilionoideae</taxon>
        <taxon>50 kb inversion clade</taxon>
        <taxon>NPAAA clade</taxon>
        <taxon>Hologalegina</taxon>
        <taxon>IRL clade</taxon>
        <taxon>Trifolieae</taxon>
        <taxon>Trifolium</taxon>
    </lineage>
</organism>
<evidence type="ECO:0000256" key="5">
    <source>
        <dbReference type="ARBA" id="ARBA00022692"/>
    </source>
</evidence>
<dbReference type="GO" id="GO:0008270">
    <property type="term" value="F:zinc ion binding"/>
    <property type="evidence" value="ECO:0007669"/>
    <property type="project" value="UniProtKB-KW"/>
</dbReference>
<dbReference type="Pfam" id="PF12483">
    <property type="entry name" value="GIDE"/>
    <property type="match status" value="2"/>
</dbReference>
<dbReference type="EMBL" id="DF973433">
    <property type="protein sequence ID" value="GAU30715.1"/>
    <property type="molecule type" value="Genomic_DNA"/>
</dbReference>
<dbReference type="AlphaFoldDB" id="A0A2Z6N3Z1"/>
<dbReference type="GO" id="GO:0016020">
    <property type="term" value="C:membrane"/>
    <property type="evidence" value="ECO:0007669"/>
    <property type="project" value="UniProtKB-SubCell"/>
</dbReference>
<comment type="subcellular location">
    <subcellularLocation>
        <location evidence="2">Membrane</location>
        <topology evidence="2">Multi-pass membrane protein</topology>
    </subcellularLocation>
</comment>
<keyword evidence="14" id="KW-1185">Reference proteome</keyword>
<dbReference type="PANTHER" id="PTHR47568">
    <property type="match status" value="1"/>
</dbReference>
<feature type="domain" description="E3 Ubiquitin ligase MUL1-like" evidence="12">
    <location>
        <begin position="67"/>
        <end position="128"/>
    </location>
</feature>
<evidence type="ECO:0000256" key="2">
    <source>
        <dbReference type="ARBA" id="ARBA00004141"/>
    </source>
</evidence>
<dbReference type="Proteomes" id="UP000242715">
    <property type="component" value="Unassembled WGS sequence"/>
</dbReference>
<dbReference type="InterPro" id="IPR044231">
    <property type="entry name" value="SP1/SPL1"/>
</dbReference>
<evidence type="ECO:0000256" key="1">
    <source>
        <dbReference type="ARBA" id="ARBA00000900"/>
    </source>
</evidence>
<keyword evidence="10" id="KW-1133">Transmembrane helix</keyword>
<keyword evidence="8" id="KW-0833">Ubl conjugation pathway</keyword>
<name>A0A2Z6N3Z1_TRISU</name>
<protein>
    <recommendedName>
        <fullName evidence="3">RING-type E3 ubiquitin transferase</fullName>
        <ecNumber evidence="3">2.3.2.27</ecNumber>
    </recommendedName>
</protein>
<comment type="catalytic activity">
    <reaction evidence="1">
        <text>S-ubiquitinyl-[E2 ubiquitin-conjugating enzyme]-L-cysteine + [acceptor protein]-L-lysine = [E2 ubiquitin-conjugating enzyme]-L-cysteine + N(6)-ubiquitinyl-[acceptor protein]-L-lysine.</text>
        <dbReference type="EC" id="2.3.2.27"/>
    </reaction>
</comment>
<keyword evidence="7" id="KW-0863">Zinc-finger</keyword>
<evidence type="ECO:0000259" key="12">
    <source>
        <dbReference type="Pfam" id="PF12483"/>
    </source>
</evidence>
<dbReference type="OrthoDB" id="1431344at2759"/>
<reference evidence="14" key="1">
    <citation type="journal article" date="2017" name="Front. Plant Sci.">
        <title>Climate Clever Clovers: New Paradigm to Reduce the Environmental Footprint of Ruminants by Breeding Low Methanogenic Forages Utilizing Haplotype Variation.</title>
        <authorList>
            <person name="Kaur P."/>
            <person name="Appels R."/>
            <person name="Bayer P.E."/>
            <person name="Keeble-Gagnere G."/>
            <person name="Wang J."/>
            <person name="Hirakawa H."/>
            <person name="Shirasawa K."/>
            <person name="Vercoe P."/>
            <person name="Stefanova K."/>
            <person name="Durmic Z."/>
            <person name="Nichols P."/>
            <person name="Revell C."/>
            <person name="Isobe S.N."/>
            <person name="Edwards D."/>
            <person name="Erskine W."/>
        </authorList>
    </citation>
    <scope>NUCLEOTIDE SEQUENCE [LARGE SCALE GENOMIC DNA]</scope>
    <source>
        <strain evidence="14">cv. Daliak</strain>
    </source>
</reference>
<proteinExistence type="predicted"/>
<keyword evidence="9" id="KW-0862">Zinc</keyword>
<keyword evidence="5" id="KW-0812">Transmembrane</keyword>
<feature type="domain" description="E3 Ubiquitin ligase MUL1-like" evidence="12">
    <location>
        <begin position="132"/>
        <end position="184"/>
    </location>
</feature>
<keyword evidence="6" id="KW-0479">Metal-binding</keyword>
<dbReference type="GO" id="GO:0061630">
    <property type="term" value="F:ubiquitin protein ligase activity"/>
    <property type="evidence" value="ECO:0007669"/>
    <property type="project" value="UniProtKB-EC"/>
</dbReference>
<evidence type="ECO:0000313" key="14">
    <source>
        <dbReference type="Proteomes" id="UP000242715"/>
    </source>
</evidence>
<dbReference type="GO" id="GO:0016567">
    <property type="term" value="P:protein ubiquitination"/>
    <property type="evidence" value="ECO:0007669"/>
    <property type="project" value="InterPro"/>
</dbReference>
<evidence type="ECO:0000256" key="4">
    <source>
        <dbReference type="ARBA" id="ARBA00022679"/>
    </source>
</evidence>
<accession>A0A2Z6N3Z1</accession>
<evidence type="ECO:0000256" key="11">
    <source>
        <dbReference type="ARBA" id="ARBA00023136"/>
    </source>
</evidence>
<evidence type="ECO:0000313" key="13">
    <source>
        <dbReference type="EMBL" id="GAU30715.1"/>
    </source>
</evidence>
<evidence type="ECO:0000256" key="7">
    <source>
        <dbReference type="ARBA" id="ARBA00022771"/>
    </source>
</evidence>
<gene>
    <name evidence="13" type="ORF">TSUD_39390</name>
</gene>
<evidence type="ECO:0000256" key="3">
    <source>
        <dbReference type="ARBA" id="ARBA00012483"/>
    </source>
</evidence>
<dbReference type="InterPro" id="IPR022170">
    <property type="entry name" value="MUL1-like"/>
</dbReference>